<organism evidence="4 5">
    <name type="scientific">Digitaria exilis</name>
    <dbReference type="NCBI Taxonomy" id="1010633"/>
    <lineage>
        <taxon>Eukaryota</taxon>
        <taxon>Viridiplantae</taxon>
        <taxon>Streptophyta</taxon>
        <taxon>Embryophyta</taxon>
        <taxon>Tracheophyta</taxon>
        <taxon>Spermatophyta</taxon>
        <taxon>Magnoliopsida</taxon>
        <taxon>Liliopsida</taxon>
        <taxon>Poales</taxon>
        <taxon>Poaceae</taxon>
        <taxon>PACMAD clade</taxon>
        <taxon>Panicoideae</taxon>
        <taxon>Panicodae</taxon>
        <taxon>Paniceae</taxon>
        <taxon>Anthephorinae</taxon>
        <taxon>Digitaria</taxon>
    </lineage>
</organism>
<feature type="compositionally biased region" description="Polar residues" evidence="2">
    <location>
        <begin position="408"/>
        <end position="418"/>
    </location>
</feature>
<protein>
    <recommendedName>
        <fullName evidence="3">USP domain-containing protein</fullName>
    </recommendedName>
</protein>
<comment type="caution">
    <text evidence="4">The sequence shown here is derived from an EMBL/GenBank/DDBJ whole genome shotgun (WGS) entry which is preliminary data.</text>
</comment>
<feature type="compositionally biased region" description="Polar residues" evidence="2">
    <location>
        <begin position="741"/>
        <end position="750"/>
    </location>
</feature>
<gene>
    <name evidence="4" type="ORF">HU200_015334</name>
</gene>
<proteinExistence type="inferred from homology"/>
<dbReference type="Proteomes" id="UP000636709">
    <property type="component" value="Unassembled WGS sequence"/>
</dbReference>
<feature type="compositionally biased region" description="Basic and acidic residues" evidence="2">
    <location>
        <begin position="23"/>
        <end position="32"/>
    </location>
</feature>
<feature type="compositionally biased region" description="Polar residues" evidence="2">
    <location>
        <begin position="573"/>
        <end position="588"/>
    </location>
</feature>
<dbReference type="PANTHER" id="PTHR24006:SF663">
    <property type="entry name" value="UBIQUITIN CARBOXYL-TERMINAL HYDROLASE 23"/>
    <property type="match status" value="1"/>
</dbReference>
<dbReference type="InterPro" id="IPR038765">
    <property type="entry name" value="Papain-like_cys_pep_sf"/>
</dbReference>
<evidence type="ECO:0000313" key="5">
    <source>
        <dbReference type="Proteomes" id="UP000636709"/>
    </source>
</evidence>
<dbReference type="GO" id="GO:0004843">
    <property type="term" value="F:cysteine-type deubiquitinase activity"/>
    <property type="evidence" value="ECO:0007669"/>
    <property type="project" value="UniProtKB-EC"/>
</dbReference>
<accession>A0A835FA81</accession>
<feature type="region of interest" description="Disordered" evidence="2">
    <location>
        <begin position="307"/>
        <end position="332"/>
    </location>
</feature>
<dbReference type="SUPFAM" id="SSF54001">
    <property type="entry name" value="Cysteine proteinases"/>
    <property type="match status" value="1"/>
</dbReference>
<evidence type="ECO:0000313" key="4">
    <source>
        <dbReference type="EMBL" id="KAF8732981.1"/>
    </source>
</evidence>
<dbReference type="Pfam" id="PF00443">
    <property type="entry name" value="UCH"/>
    <property type="match status" value="2"/>
</dbReference>
<comment type="similarity">
    <text evidence="1">Belongs to the peptidase C19 family.</text>
</comment>
<reference evidence="4" key="1">
    <citation type="submission" date="2020-07" db="EMBL/GenBank/DDBJ databases">
        <title>Genome sequence and genetic diversity analysis of an under-domesticated orphan crop, white fonio (Digitaria exilis).</title>
        <authorList>
            <person name="Bennetzen J.L."/>
            <person name="Chen S."/>
            <person name="Ma X."/>
            <person name="Wang X."/>
            <person name="Yssel A.E.J."/>
            <person name="Chaluvadi S.R."/>
            <person name="Johnson M."/>
            <person name="Gangashetty P."/>
            <person name="Hamidou F."/>
            <person name="Sanogo M.D."/>
            <person name="Zwaenepoel A."/>
            <person name="Wallace J."/>
            <person name="Van De Peer Y."/>
            <person name="Van Deynze A."/>
        </authorList>
    </citation>
    <scope>NUCLEOTIDE SEQUENCE</scope>
    <source>
        <tissue evidence="4">Leaves</tissue>
    </source>
</reference>
<feature type="compositionally biased region" description="Polar residues" evidence="2">
    <location>
        <begin position="635"/>
        <end position="645"/>
    </location>
</feature>
<dbReference type="GO" id="GO:0006508">
    <property type="term" value="P:proteolysis"/>
    <property type="evidence" value="ECO:0007669"/>
    <property type="project" value="UniProtKB-KW"/>
</dbReference>
<evidence type="ECO:0000259" key="3">
    <source>
        <dbReference type="PROSITE" id="PS50235"/>
    </source>
</evidence>
<feature type="region of interest" description="Disordered" evidence="2">
    <location>
        <begin position="400"/>
        <end position="452"/>
    </location>
</feature>
<dbReference type="PROSITE" id="PS00972">
    <property type="entry name" value="USP_1"/>
    <property type="match status" value="1"/>
</dbReference>
<dbReference type="InterPro" id="IPR018200">
    <property type="entry name" value="USP_CS"/>
</dbReference>
<sequence>METLNPDAAGKAGAAAAAGSNEGDARRPEKGDAGGIDPELSVARIYLGRIWFVKLQFLDVLQGAGLQNLGNTCYLNSVLQCLTGVRKLKHISIIKLVKHAKIYSDFGMVKCTRCSHCSNKFDPFLDLSLDIAKATTLVQALQNFTEEELLDGGQKQYQCERCRQKVVAKKRFTIDKAPNVLTVHLKRFSPFNPREKIDKKVEFQPVLDFKPFVRQVREADVLKQKAYMLFYVRDSIGNSVARKNNSTANLPTKKTPEKISTLNCVTQSSVKTQHLNGSSPLGDKMHSSSNVYSTIFGKASAEHFSKNEVKSEDAASSQSNGLPSSQALEPRNDGVTLSTKSVQCSANGKESSASASHQPESFTKTCGKQTVVGKSLEEAESKAEVGKNTSVASPVSNAAGTVAKSDKLTSQPQATPFSKPTGHMNDRSAGFAAQTSSKKDTVSNSVEKPRELTGSVEHADNDTAKALPMIQENTAPGLVQVDCGKQISSGGSMQAVVAASCNGTVAKKVNLKSKKFVRYPVVNMWLGSKKLLVASLKPGKKTKHKRTRRRAMVCKGVASISCTGDSMNEQVASTSATAQSETVECTSGHQKRSHASAMPKDDPQSSQNKQKVDGAFVGTDTSAPTANADILKSGPNATGNQAQSGENEDAKLGAPRPVSIRASDLMDATVPRWDDTDMPNTKVAERQHSKRKSIGYVLDEWDEEYDRGKTKKVRNSKQDFGGPNPFQEEADYVSQRRSKQKSYQGKSWNKPSMIEELRI</sequence>
<evidence type="ECO:0000256" key="1">
    <source>
        <dbReference type="ARBA" id="ARBA00009085"/>
    </source>
</evidence>
<dbReference type="GO" id="GO:0005634">
    <property type="term" value="C:nucleus"/>
    <property type="evidence" value="ECO:0007669"/>
    <property type="project" value="TreeGrafter"/>
</dbReference>
<dbReference type="Gene3D" id="3.90.70.10">
    <property type="entry name" value="Cysteine proteinases"/>
    <property type="match status" value="2"/>
</dbReference>
<dbReference type="PROSITE" id="PS50235">
    <property type="entry name" value="USP_3"/>
    <property type="match status" value="1"/>
</dbReference>
<dbReference type="EMBL" id="JACEFO010001603">
    <property type="protein sequence ID" value="KAF8732981.1"/>
    <property type="molecule type" value="Genomic_DNA"/>
</dbReference>
<evidence type="ECO:0000256" key="2">
    <source>
        <dbReference type="SAM" id="MobiDB-lite"/>
    </source>
</evidence>
<feature type="region of interest" description="Disordered" evidence="2">
    <location>
        <begin position="1"/>
        <end position="33"/>
    </location>
</feature>
<feature type="region of interest" description="Disordered" evidence="2">
    <location>
        <begin position="705"/>
        <end position="759"/>
    </location>
</feature>
<feature type="compositionally biased region" description="Basic and acidic residues" evidence="2">
    <location>
        <begin position="437"/>
        <end position="452"/>
    </location>
</feature>
<dbReference type="InterPro" id="IPR050164">
    <property type="entry name" value="Peptidase_C19"/>
</dbReference>
<dbReference type="PANTHER" id="PTHR24006">
    <property type="entry name" value="UBIQUITIN CARBOXYL-TERMINAL HYDROLASE"/>
    <property type="match status" value="1"/>
</dbReference>
<feature type="domain" description="USP" evidence="3">
    <location>
        <begin position="1"/>
        <end position="299"/>
    </location>
</feature>
<feature type="compositionally biased region" description="Polar residues" evidence="2">
    <location>
        <begin position="314"/>
        <end position="327"/>
    </location>
</feature>
<dbReference type="InterPro" id="IPR028889">
    <property type="entry name" value="USP"/>
</dbReference>
<dbReference type="OrthoDB" id="420187at2759"/>
<feature type="compositionally biased region" description="Low complexity" evidence="2">
    <location>
        <begin position="8"/>
        <end position="19"/>
    </location>
</feature>
<dbReference type="AlphaFoldDB" id="A0A835FA81"/>
<keyword evidence="5" id="KW-1185">Reference proteome</keyword>
<dbReference type="GO" id="GO:0016579">
    <property type="term" value="P:protein deubiquitination"/>
    <property type="evidence" value="ECO:0007669"/>
    <property type="project" value="InterPro"/>
</dbReference>
<dbReference type="GO" id="GO:0005829">
    <property type="term" value="C:cytosol"/>
    <property type="evidence" value="ECO:0007669"/>
    <property type="project" value="TreeGrafter"/>
</dbReference>
<name>A0A835FA81_9POAL</name>
<feature type="region of interest" description="Disordered" evidence="2">
    <location>
        <begin position="573"/>
        <end position="690"/>
    </location>
</feature>
<dbReference type="InterPro" id="IPR001394">
    <property type="entry name" value="Peptidase_C19_UCH"/>
</dbReference>